<dbReference type="EMBL" id="MN739507">
    <property type="protein sequence ID" value="QHT09056.1"/>
    <property type="molecule type" value="Genomic_DNA"/>
</dbReference>
<reference evidence="1" key="1">
    <citation type="journal article" date="2020" name="Nature">
        <title>Giant virus diversity and host interactions through global metagenomics.</title>
        <authorList>
            <person name="Schulz F."/>
            <person name="Roux S."/>
            <person name="Paez-Espino D."/>
            <person name="Jungbluth S."/>
            <person name="Walsh D.A."/>
            <person name="Denef V.J."/>
            <person name="McMahon K.D."/>
            <person name="Konstantinidis K.T."/>
            <person name="Eloe-Fadrosh E.A."/>
            <person name="Kyrpides N.C."/>
            <person name="Woyke T."/>
        </authorList>
    </citation>
    <scope>NUCLEOTIDE SEQUENCE</scope>
    <source>
        <strain evidence="1">GVMAG-M-3300023109-53</strain>
    </source>
</reference>
<sequence length="68" mass="7680">MLSGMKMTYPTRGSRRTNNYNLLKLVPTKPIEIIIPTENNLVTKPIETIIPTDNNLITKPIETIKGKT</sequence>
<organism evidence="1">
    <name type="scientific">viral metagenome</name>
    <dbReference type="NCBI Taxonomy" id="1070528"/>
    <lineage>
        <taxon>unclassified sequences</taxon>
        <taxon>metagenomes</taxon>
        <taxon>organismal metagenomes</taxon>
    </lineage>
</organism>
<proteinExistence type="predicted"/>
<name>A0A6C0CW38_9ZZZZ</name>
<protein>
    <submittedName>
        <fullName evidence="1">Uncharacterized protein</fullName>
    </submittedName>
</protein>
<dbReference type="AlphaFoldDB" id="A0A6C0CW38"/>
<accession>A0A6C0CW38</accession>
<evidence type="ECO:0000313" key="1">
    <source>
        <dbReference type="EMBL" id="QHT09056.1"/>
    </source>
</evidence>